<dbReference type="GO" id="GO:0140359">
    <property type="term" value="F:ABC-type transporter activity"/>
    <property type="evidence" value="ECO:0007669"/>
    <property type="project" value="InterPro"/>
</dbReference>
<dbReference type="Gene3D" id="2.70.50.60">
    <property type="entry name" value="abc- transporter (atp binding component) like domain"/>
    <property type="match status" value="1"/>
</dbReference>
<dbReference type="EMBL" id="LN890655">
    <property type="protein sequence ID" value="CUS02788.2"/>
    <property type="molecule type" value="Genomic_DNA"/>
</dbReference>
<dbReference type="InterPro" id="IPR003439">
    <property type="entry name" value="ABC_transporter-like_ATP-bd"/>
</dbReference>
<evidence type="ECO:0000313" key="6">
    <source>
        <dbReference type="EMBL" id="CUS02788.2"/>
    </source>
</evidence>
<reference evidence="6" key="1">
    <citation type="submission" date="2016-01" db="EMBL/GenBank/DDBJ databases">
        <authorList>
            <person name="Mcilroy J.S."/>
            <person name="Karst M S."/>
            <person name="Albertsen M."/>
        </authorList>
    </citation>
    <scope>NUCLEOTIDE SEQUENCE</scope>
    <source>
        <strain evidence="6">Cfx-K</strain>
    </source>
</reference>
<sequence length="431" mass="47953">MSTQSQPAIRLQNVSKRFAFTPDMPQSVLETMIALFSRRGRRVSHDLWAVRDVTFDVLPGRCVGIIGRNGSGKSTLLKLIARIIQPTTGEIRVHGRVSALLELGAGFHPDLTGRENVYLNASVLGLSREETESLFDDILDFSELGDYIDMPVKHYSSGMYMRLGFSVAIHVRPQILIVDEILAVGDQNFQAKCLDRILEMKREGVTILFISHDLSNVAHLCSDVVWLDHGVLRLVGPTDYVLAHYRGHMNQSADEQMAAENEIDDFRRWGTRQIEITDVRLLDAAGQDTTVFRTGDDLTVEITYIAHEPIEEPEFGLALHSQDGVHITGPNNRIGGLNLGVVAGPGRVRYHIRQLPLLRGRYQLTAAVHDSAEPIAYDYHEEAYSFRVVEGGTDEKEGLIVLDAAWESCAPDHSTAVLAARPDPAGHRHPR</sequence>
<dbReference type="InterPro" id="IPR015860">
    <property type="entry name" value="ABC_transpr_TagH-like"/>
</dbReference>
<dbReference type="Gene3D" id="3.40.50.300">
    <property type="entry name" value="P-loop containing nucleotide triphosphate hydrolases"/>
    <property type="match status" value="1"/>
</dbReference>
<dbReference type="InterPro" id="IPR050683">
    <property type="entry name" value="Bact_Polysacc_Export_ATP-bd"/>
</dbReference>
<dbReference type="InterPro" id="IPR027417">
    <property type="entry name" value="P-loop_NTPase"/>
</dbReference>
<protein>
    <submittedName>
        <fullName evidence="6">ABC transporter related</fullName>
    </submittedName>
</protein>
<dbReference type="Proteomes" id="UP000215027">
    <property type="component" value="Chromosome I"/>
</dbReference>
<dbReference type="KEGG" id="pbf:CFX0092_A0910"/>
<dbReference type="CDD" id="cd10147">
    <property type="entry name" value="Wzt_C-like"/>
    <property type="match status" value="1"/>
</dbReference>
<dbReference type="PROSITE" id="PS50893">
    <property type="entry name" value="ABC_TRANSPORTER_2"/>
    <property type="match status" value="1"/>
</dbReference>
<evidence type="ECO:0000256" key="4">
    <source>
        <dbReference type="ARBA" id="ARBA00022840"/>
    </source>
</evidence>
<dbReference type="GO" id="GO:0016020">
    <property type="term" value="C:membrane"/>
    <property type="evidence" value="ECO:0007669"/>
    <property type="project" value="InterPro"/>
</dbReference>
<dbReference type="GO" id="GO:0016887">
    <property type="term" value="F:ATP hydrolysis activity"/>
    <property type="evidence" value="ECO:0007669"/>
    <property type="project" value="InterPro"/>
</dbReference>
<comment type="similarity">
    <text evidence="1">Belongs to the ABC transporter superfamily.</text>
</comment>
<dbReference type="Pfam" id="PF00005">
    <property type="entry name" value="ABC_tran"/>
    <property type="match status" value="1"/>
</dbReference>
<feature type="domain" description="ABC transporter" evidence="5">
    <location>
        <begin position="9"/>
        <end position="254"/>
    </location>
</feature>
<accession>A0A160T1T2</accession>
<evidence type="ECO:0000256" key="2">
    <source>
        <dbReference type="ARBA" id="ARBA00022448"/>
    </source>
</evidence>
<proteinExistence type="inferred from homology"/>
<evidence type="ECO:0000256" key="3">
    <source>
        <dbReference type="ARBA" id="ARBA00022741"/>
    </source>
</evidence>
<organism evidence="6 7">
    <name type="scientific">Candidatus Promineifilum breve</name>
    <dbReference type="NCBI Taxonomy" id="1806508"/>
    <lineage>
        <taxon>Bacteria</taxon>
        <taxon>Bacillati</taxon>
        <taxon>Chloroflexota</taxon>
        <taxon>Ardenticatenia</taxon>
        <taxon>Candidatus Promineifilales</taxon>
        <taxon>Candidatus Promineifilaceae</taxon>
        <taxon>Candidatus Promineifilum</taxon>
    </lineage>
</organism>
<gene>
    <name evidence="6" type="ORF">CFX0092_A0910</name>
</gene>
<dbReference type="Pfam" id="PF14524">
    <property type="entry name" value="Wzt_C"/>
    <property type="match status" value="1"/>
</dbReference>
<keyword evidence="2" id="KW-0813">Transport</keyword>
<evidence type="ECO:0000259" key="5">
    <source>
        <dbReference type="PROSITE" id="PS50893"/>
    </source>
</evidence>
<dbReference type="PANTHER" id="PTHR46743">
    <property type="entry name" value="TEICHOIC ACIDS EXPORT ATP-BINDING PROTEIN TAGH"/>
    <property type="match status" value="1"/>
</dbReference>
<dbReference type="InterPro" id="IPR003593">
    <property type="entry name" value="AAA+_ATPase"/>
</dbReference>
<keyword evidence="7" id="KW-1185">Reference proteome</keyword>
<dbReference type="SMART" id="SM00382">
    <property type="entry name" value="AAA"/>
    <property type="match status" value="1"/>
</dbReference>
<evidence type="ECO:0000256" key="1">
    <source>
        <dbReference type="ARBA" id="ARBA00005417"/>
    </source>
</evidence>
<dbReference type="SUPFAM" id="SSF52540">
    <property type="entry name" value="P-loop containing nucleoside triphosphate hydrolases"/>
    <property type="match status" value="1"/>
</dbReference>
<evidence type="ECO:0000313" key="7">
    <source>
        <dbReference type="Proteomes" id="UP000215027"/>
    </source>
</evidence>
<dbReference type="RefSeq" id="WP_095042362.1">
    <property type="nucleotide sequence ID" value="NZ_LN890655.1"/>
</dbReference>
<keyword evidence="3" id="KW-0547">Nucleotide-binding</keyword>
<name>A0A160T1T2_9CHLR</name>
<dbReference type="PANTHER" id="PTHR46743:SF2">
    <property type="entry name" value="TEICHOIC ACIDS EXPORT ATP-BINDING PROTEIN TAGH"/>
    <property type="match status" value="1"/>
</dbReference>
<dbReference type="OrthoDB" id="9778870at2"/>
<dbReference type="InterPro" id="IPR029439">
    <property type="entry name" value="Wzt_C"/>
</dbReference>
<dbReference type="CDD" id="cd03220">
    <property type="entry name" value="ABC_KpsT_Wzt"/>
    <property type="match status" value="1"/>
</dbReference>
<dbReference type="GO" id="GO:0005524">
    <property type="term" value="F:ATP binding"/>
    <property type="evidence" value="ECO:0007669"/>
    <property type="project" value="UniProtKB-KW"/>
</dbReference>
<keyword evidence="4" id="KW-0067">ATP-binding</keyword>
<dbReference type="AlphaFoldDB" id="A0A160T1T2"/>